<dbReference type="SMART" id="SM00397">
    <property type="entry name" value="t_SNARE"/>
    <property type="match status" value="1"/>
</dbReference>
<dbReference type="PANTHER" id="PTHR22775">
    <property type="entry name" value="SORTING NEXIN"/>
    <property type="match status" value="1"/>
</dbReference>
<feature type="domain" description="T-SNARE coiled-coil homology" evidence="7">
    <location>
        <begin position="282"/>
        <end position="344"/>
    </location>
</feature>
<evidence type="ECO:0000313" key="10">
    <source>
        <dbReference type="Proteomes" id="UP000182444"/>
    </source>
</evidence>
<evidence type="ECO:0000259" key="7">
    <source>
        <dbReference type="PROSITE" id="PS50192"/>
    </source>
</evidence>
<dbReference type="VEuPathDB" id="FungiDB:YALI1_C23504g"/>
<reference evidence="9 10" key="1">
    <citation type="journal article" date="2016" name="PLoS ONE">
        <title>Sequence Assembly of Yarrowia lipolytica Strain W29/CLIB89 Shows Transposable Element Diversity.</title>
        <authorList>
            <person name="Magnan C."/>
            <person name="Yu J."/>
            <person name="Chang I."/>
            <person name="Jahn E."/>
            <person name="Kanomata Y."/>
            <person name="Wu J."/>
            <person name="Zeller M."/>
            <person name="Oakes M."/>
            <person name="Baldi P."/>
            <person name="Sandmeyer S."/>
        </authorList>
    </citation>
    <scope>NUCLEOTIDE SEQUENCE [LARGE SCALE GENOMIC DNA]</scope>
    <source>
        <strain evidence="10">CLIB89(W29)</strain>
    </source>
</reference>
<feature type="compositionally biased region" description="Low complexity" evidence="6">
    <location>
        <begin position="231"/>
        <end position="255"/>
    </location>
</feature>
<dbReference type="Gene3D" id="3.30.1520.10">
    <property type="entry name" value="Phox-like domain"/>
    <property type="match status" value="1"/>
</dbReference>
<dbReference type="GO" id="GO:0035091">
    <property type="term" value="F:phosphatidylinositol binding"/>
    <property type="evidence" value="ECO:0007669"/>
    <property type="project" value="InterPro"/>
</dbReference>
<dbReference type="EMBL" id="CP017555">
    <property type="protein sequence ID" value="AOW02967.1"/>
    <property type="molecule type" value="Genomic_DNA"/>
</dbReference>
<dbReference type="AlphaFoldDB" id="A0A1D8NBG0"/>
<evidence type="ECO:0000256" key="6">
    <source>
        <dbReference type="SAM" id="MobiDB-lite"/>
    </source>
</evidence>
<dbReference type="GO" id="GO:0016192">
    <property type="term" value="P:vesicle-mediated transport"/>
    <property type="evidence" value="ECO:0007669"/>
    <property type="project" value="UniProtKB-ARBA"/>
</dbReference>
<comment type="subcellular location">
    <subcellularLocation>
        <location evidence="1">Vacuole</location>
    </subcellularLocation>
</comment>
<dbReference type="InterPro" id="IPR036871">
    <property type="entry name" value="PX_dom_sf"/>
</dbReference>
<evidence type="ECO:0000259" key="8">
    <source>
        <dbReference type="PROSITE" id="PS50195"/>
    </source>
</evidence>
<evidence type="ECO:0000256" key="2">
    <source>
        <dbReference type="ARBA" id="ARBA00022554"/>
    </source>
</evidence>
<dbReference type="GO" id="GO:0097576">
    <property type="term" value="P:vacuole fusion"/>
    <property type="evidence" value="ECO:0007669"/>
    <property type="project" value="UniProtKB-ARBA"/>
</dbReference>
<sequence length="345" mass="38376">MHQGAPHQRPATTKIHKMDISIPTYTVSSPTSFTVQVDLEGGGDVRHRGEENKYTLTKRYSDFVALVSQLEDEVGRTVEVALPPKSWFKSKNVEFLDDRRRGLEVFLRRLVKIPHFYSSAALLEFLQLQKVGPCKGGAGGSGVTAPVSWDDQVASITQMLKTARSNVVAGTAERYENQKLVLTAQTRFAQLEKSLNEPAGEKTSDNEHRRRRTQLMDLQKLLKQVVAQLSAQAGSETSSGTSTPLTGTVRSSQRGSGRKGRVLGETDKTRQLNNSGLVQLQKDSFQEQDESLRQMLGTIQRQKELGEAIRQEVDLQNEQLDELNGEVELTGARLKNAQRQVGKFT</sequence>
<dbReference type="Proteomes" id="UP000182444">
    <property type="component" value="Chromosome 1C"/>
</dbReference>
<comment type="function">
    <text evidence="4">Essential for proper morphogenesis of the vacuole. May exist as structural reinforcement on the surface of the vacuolar membrane and be required for maintenance against rupture by osmotic pressure.</text>
</comment>
<dbReference type="PROSITE" id="PS50192">
    <property type="entry name" value="T_SNARE"/>
    <property type="match status" value="1"/>
</dbReference>
<keyword evidence="3 5" id="KW-0175">Coiled coil</keyword>
<dbReference type="Pfam" id="PF00787">
    <property type="entry name" value="PX"/>
    <property type="match status" value="1"/>
</dbReference>
<dbReference type="PANTHER" id="PTHR22775:SF3">
    <property type="entry name" value="SORTING NEXIN-13"/>
    <property type="match status" value="1"/>
</dbReference>
<dbReference type="SUPFAM" id="SSF58038">
    <property type="entry name" value="SNARE fusion complex"/>
    <property type="match status" value="1"/>
</dbReference>
<dbReference type="SUPFAM" id="SSF64268">
    <property type="entry name" value="PX domain"/>
    <property type="match status" value="1"/>
</dbReference>
<feature type="coiled-coil region" evidence="5">
    <location>
        <begin position="306"/>
        <end position="340"/>
    </location>
</feature>
<dbReference type="FunFam" id="1.20.5.110:FF:000058">
    <property type="entry name" value="VAM7p Vacuolar SNARE protein"/>
    <property type="match status" value="1"/>
</dbReference>
<name>A0A1D8NBG0_YARLL</name>
<feature type="region of interest" description="Disordered" evidence="6">
    <location>
        <begin position="231"/>
        <end position="266"/>
    </location>
</feature>
<dbReference type="GO" id="GO:0007034">
    <property type="term" value="P:vacuolar transport"/>
    <property type="evidence" value="ECO:0007669"/>
    <property type="project" value="UniProtKB-ARBA"/>
</dbReference>
<dbReference type="GeneID" id="2909746"/>
<evidence type="ECO:0000256" key="1">
    <source>
        <dbReference type="ARBA" id="ARBA00004116"/>
    </source>
</evidence>
<dbReference type="RefSeq" id="XP_501902.3">
    <property type="nucleotide sequence ID" value="XM_501902.3"/>
</dbReference>
<dbReference type="PROSITE" id="PS50195">
    <property type="entry name" value="PX"/>
    <property type="match status" value="1"/>
</dbReference>
<feature type="domain" description="PX" evidence="8">
    <location>
        <begin position="11"/>
        <end position="133"/>
    </location>
</feature>
<keyword evidence="2" id="KW-0926">Vacuole</keyword>
<dbReference type="SMART" id="SM00312">
    <property type="entry name" value="PX"/>
    <property type="match status" value="1"/>
</dbReference>
<dbReference type="GO" id="GO:0000329">
    <property type="term" value="C:fungal-type vacuole membrane"/>
    <property type="evidence" value="ECO:0007669"/>
    <property type="project" value="UniProtKB-ARBA"/>
</dbReference>
<dbReference type="VEuPathDB" id="FungiDB:YALI0_C16412g"/>
<organism evidence="9 10">
    <name type="scientific">Yarrowia lipolytica</name>
    <name type="common">Candida lipolytica</name>
    <dbReference type="NCBI Taxonomy" id="4952"/>
    <lineage>
        <taxon>Eukaryota</taxon>
        <taxon>Fungi</taxon>
        <taxon>Dikarya</taxon>
        <taxon>Ascomycota</taxon>
        <taxon>Saccharomycotina</taxon>
        <taxon>Dipodascomycetes</taxon>
        <taxon>Dipodascales</taxon>
        <taxon>Dipodascales incertae sedis</taxon>
        <taxon>Yarrowia</taxon>
    </lineage>
</organism>
<proteinExistence type="predicted"/>
<gene>
    <name evidence="9" type="ORF">YALI1_C23504g</name>
</gene>
<evidence type="ECO:0000256" key="3">
    <source>
        <dbReference type="ARBA" id="ARBA00023054"/>
    </source>
</evidence>
<dbReference type="InterPro" id="IPR001683">
    <property type="entry name" value="PX_dom"/>
</dbReference>
<dbReference type="CDD" id="cd06897">
    <property type="entry name" value="PX_SNARE"/>
    <property type="match status" value="1"/>
</dbReference>
<dbReference type="CDD" id="cd15858">
    <property type="entry name" value="SNARE_VAM7"/>
    <property type="match status" value="1"/>
</dbReference>
<accession>A0A1D8NBG0</accession>
<evidence type="ECO:0000313" key="9">
    <source>
        <dbReference type="EMBL" id="AOW02967.1"/>
    </source>
</evidence>
<evidence type="ECO:0000256" key="5">
    <source>
        <dbReference type="SAM" id="Coils"/>
    </source>
</evidence>
<protein>
    <submittedName>
        <fullName evidence="9">Uncharacterized protein</fullName>
    </submittedName>
</protein>
<evidence type="ECO:0000256" key="4">
    <source>
        <dbReference type="ARBA" id="ARBA00054927"/>
    </source>
</evidence>
<dbReference type="KEGG" id="yli:2909746"/>
<dbReference type="Gene3D" id="1.20.5.110">
    <property type="match status" value="1"/>
</dbReference>
<dbReference type="eggNOG" id="ENOG502R27B">
    <property type="taxonomic scope" value="Eukaryota"/>
</dbReference>
<dbReference type="InterPro" id="IPR000727">
    <property type="entry name" value="T_SNARE_dom"/>
</dbReference>